<keyword evidence="4 6" id="KW-0472">Membrane</keyword>
<keyword evidence="2 6" id="KW-0812">Transmembrane</keyword>
<dbReference type="GO" id="GO:0140359">
    <property type="term" value="F:ABC-type transporter activity"/>
    <property type="evidence" value="ECO:0007669"/>
    <property type="project" value="InterPro"/>
</dbReference>
<dbReference type="NCBIfam" id="TIGR03061">
    <property type="entry name" value="pip_yhgE_Nterm"/>
    <property type="match status" value="1"/>
</dbReference>
<name>A0AAW4WNZ4_9FIRM</name>
<dbReference type="EMBL" id="JAJEQW010000025">
    <property type="protein sequence ID" value="MCC2243512.1"/>
    <property type="molecule type" value="Genomic_DNA"/>
</dbReference>
<evidence type="ECO:0000313" key="9">
    <source>
        <dbReference type="Proteomes" id="UP001198893"/>
    </source>
</evidence>
<reference evidence="8" key="1">
    <citation type="submission" date="2021-10" db="EMBL/GenBank/DDBJ databases">
        <title>Anaerobic single-cell dispensing facilitates the cultivation of human gut bacteria.</title>
        <authorList>
            <person name="Afrizal A."/>
        </authorList>
    </citation>
    <scope>NUCLEOTIDE SEQUENCE</scope>
    <source>
        <strain evidence="8">CLA-AA-H204</strain>
    </source>
</reference>
<feature type="transmembrane region" description="Helical" evidence="6">
    <location>
        <begin position="688"/>
        <end position="713"/>
    </location>
</feature>
<comment type="subcellular location">
    <subcellularLocation>
        <location evidence="1">Membrane</location>
        <topology evidence="1">Multi-pass membrane protein</topology>
    </subcellularLocation>
</comment>
<evidence type="ECO:0000256" key="3">
    <source>
        <dbReference type="ARBA" id="ARBA00022989"/>
    </source>
</evidence>
<evidence type="ECO:0000256" key="1">
    <source>
        <dbReference type="ARBA" id="ARBA00004141"/>
    </source>
</evidence>
<sequence length="723" mass="79758">MKNIIHIFRKDVRGLCRNFFALVIAIGLCFIPSLYAWFNIYSNEDPYANTGNIYIAVASEDEGMKLEDGTTVNMGAQVIEQLKENKSIGWQFVDSSDEAINGVESGKYYAAVVIGDRFSESMFSIFSKGLENPTITYYENEKKNAIATKITDTAVSTLKSSINETFLETAASAMFAQMDNLSEKISEDGGVDGFRQKLEQLSQNLKDYDAMIDSFLSGNEELSAGIDEANSSVSKVEDKIDSAVNSLNGTKTQLDSTDTTLSDFSRNVETTLTDIENSLNKISTDITNAGLGDSAKKTTESIETTTNDIKTLNDQLQSLYGAISGLKTDESFTDEQKTDMDDVMSQIDALKQDAEEMQKLLETLMPDNASDAVKDAVDTVTGGMNTALSTCSKTIENMKNVYTNNLVPGVSGILDTASQILVNVTNLLNNLNNTLGDMETIFDGTLDMVDATDESFTQIQTLLQTCDTKIEEAISKLDEASEDEQMQIIMELLGGDPESYGKFFAQPVKVETKQVYEIKNYGSAVAPFYTTLALWVGGIVLVALIKVKASEKDLTNPKRYQLFLGRYLIFFVMGQIQALIIVLGNIYLLHCQVKNPVLFWFAASLTSFTFTLLIYALTLSFGDIGKALVVVMVVIQIAGSGGTYPIEILPEFYRRVYIFFPFPYAINAMRETIGGMYGGAYEKNLAELLIFAAAALLIGLLIRIPFMGINHFVEKRMKDTKMM</sequence>
<feature type="domain" description="ABC-2 type transporter transmembrane" evidence="7">
    <location>
        <begin position="468"/>
        <end position="701"/>
    </location>
</feature>
<dbReference type="NCBIfam" id="TIGR03062">
    <property type="entry name" value="pip_yhgE_Cterm"/>
    <property type="match status" value="1"/>
</dbReference>
<feature type="transmembrane region" description="Helical" evidence="6">
    <location>
        <begin position="567"/>
        <end position="587"/>
    </location>
</feature>
<dbReference type="InterPro" id="IPR017501">
    <property type="entry name" value="Phage_infect_YhgE_C"/>
</dbReference>
<evidence type="ECO:0000256" key="4">
    <source>
        <dbReference type="ARBA" id="ARBA00023136"/>
    </source>
</evidence>
<feature type="transmembrane region" description="Helical" evidence="6">
    <location>
        <begin position="599"/>
        <end position="620"/>
    </location>
</feature>
<accession>A0AAW4WNZ4</accession>
<evidence type="ECO:0000259" key="7">
    <source>
        <dbReference type="Pfam" id="PF12698"/>
    </source>
</evidence>
<evidence type="ECO:0000256" key="2">
    <source>
        <dbReference type="ARBA" id="ARBA00022692"/>
    </source>
</evidence>
<feature type="transmembrane region" description="Helical" evidence="6">
    <location>
        <begin position="20"/>
        <end position="38"/>
    </location>
</feature>
<dbReference type="InterPro" id="IPR013525">
    <property type="entry name" value="ABC2_TM"/>
</dbReference>
<protein>
    <submittedName>
        <fullName evidence="8">YhgE/Pip domain-containing protein</fullName>
    </submittedName>
</protein>
<keyword evidence="5" id="KW-0175">Coiled coil</keyword>
<keyword evidence="3 6" id="KW-1133">Transmembrane helix</keyword>
<dbReference type="Pfam" id="PF12698">
    <property type="entry name" value="ABC2_membrane_3"/>
    <property type="match status" value="1"/>
</dbReference>
<evidence type="ECO:0000256" key="5">
    <source>
        <dbReference type="SAM" id="Coils"/>
    </source>
</evidence>
<dbReference type="PANTHER" id="PTHR43077:SF10">
    <property type="entry name" value="TRANSPORT PERMEASE PROTEIN"/>
    <property type="match status" value="1"/>
</dbReference>
<proteinExistence type="predicted"/>
<evidence type="ECO:0000313" key="8">
    <source>
        <dbReference type="EMBL" id="MCC2243512.1"/>
    </source>
</evidence>
<dbReference type="Gene3D" id="3.40.1710.10">
    <property type="entry name" value="abc type-2 transporter like domain"/>
    <property type="match status" value="1"/>
</dbReference>
<dbReference type="PANTHER" id="PTHR43077">
    <property type="entry name" value="TRANSPORT PERMEASE YVFS-RELATED"/>
    <property type="match status" value="1"/>
</dbReference>
<dbReference type="Gene3D" id="1.10.287.1490">
    <property type="match status" value="1"/>
</dbReference>
<feature type="transmembrane region" description="Helical" evidence="6">
    <location>
        <begin position="627"/>
        <end position="646"/>
    </location>
</feature>
<organism evidence="8 9">
    <name type="scientific">Roseburia amylophila</name>
    <dbReference type="NCBI Taxonomy" id="2981794"/>
    <lineage>
        <taxon>Bacteria</taxon>
        <taxon>Bacillati</taxon>
        <taxon>Bacillota</taxon>
        <taxon>Clostridia</taxon>
        <taxon>Lachnospirales</taxon>
        <taxon>Lachnospiraceae</taxon>
        <taxon>Roseburia</taxon>
    </lineage>
</organism>
<dbReference type="InterPro" id="IPR051328">
    <property type="entry name" value="T7SS_ABC-Transporter"/>
</dbReference>
<dbReference type="InterPro" id="IPR017500">
    <property type="entry name" value="Phage_infect_YhgE_N"/>
</dbReference>
<dbReference type="AlphaFoldDB" id="A0AAW4WNZ4"/>
<gene>
    <name evidence="8" type="ORF">LKD47_14640</name>
</gene>
<dbReference type="RefSeq" id="WP_227710876.1">
    <property type="nucleotide sequence ID" value="NZ_JAJEQW010000025.1"/>
</dbReference>
<feature type="transmembrane region" description="Helical" evidence="6">
    <location>
        <begin position="528"/>
        <end position="547"/>
    </location>
</feature>
<dbReference type="Proteomes" id="UP001198893">
    <property type="component" value="Unassembled WGS sequence"/>
</dbReference>
<comment type="caution">
    <text evidence="8">The sequence shown here is derived from an EMBL/GenBank/DDBJ whole genome shotgun (WGS) entry which is preliminary data.</text>
</comment>
<evidence type="ECO:0000256" key="6">
    <source>
        <dbReference type="SAM" id="Phobius"/>
    </source>
</evidence>
<feature type="coiled-coil region" evidence="5">
    <location>
        <begin position="191"/>
        <end position="239"/>
    </location>
</feature>
<dbReference type="GO" id="GO:0016020">
    <property type="term" value="C:membrane"/>
    <property type="evidence" value="ECO:0007669"/>
    <property type="project" value="UniProtKB-SubCell"/>
</dbReference>